<reference evidence="7" key="2">
    <citation type="journal article" date="2017" name="J. Anim. Genet.">
        <title>Multiple reference genome sequences of hot pepper reveal the massive evolution of plant disease resistance genes by retroduplication.</title>
        <authorList>
            <person name="Kim S."/>
            <person name="Park J."/>
            <person name="Yeom S.-I."/>
            <person name="Kim Y.-M."/>
            <person name="Seo E."/>
            <person name="Kim K.-T."/>
            <person name="Kim M.-S."/>
            <person name="Lee J.M."/>
            <person name="Cheong K."/>
            <person name="Shin H.-S."/>
            <person name="Kim S.-B."/>
            <person name="Han K."/>
            <person name="Lee J."/>
            <person name="Park M."/>
            <person name="Lee H.-A."/>
            <person name="Lee H.-Y."/>
            <person name="Lee Y."/>
            <person name="Oh S."/>
            <person name="Lee J.H."/>
            <person name="Choi E."/>
            <person name="Choi E."/>
            <person name="Lee S.E."/>
            <person name="Jeon J."/>
            <person name="Kim H."/>
            <person name="Choi G."/>
            <person name="Song H."/>
            <person name="Lee J."/>
            <person name="Lee S.-C."/>
            <person name="Kwon J.-K."/>
            <person name="Lee H.-Y."/>
            <person name="Koo N."/>
            <person name="Hong Y."/>
            <person name="Kim R.W."/>
            <person name="Kang W.-H."/>
            <person name="Huh J.H."/>
            <person name="Kang B.-C."/>
            <person name="Yang T.-J."/>
            <person name="Lee Y.-H."/>
            <person name="Bennetzen J.L."/>
            <person name="Choi D."/>
        </authorList>
    </citation>
    <scope>NUCLEOTIDE SEQUENCE [LARGE SCALE GENOMIC DNA]</scope>
    <source>
        <strain evidence="7">cv. PBC81</strain>
    </source>
</reference>
<evidence type="ECO:0000313" key="6">
    <source>
        <dbReference type="EMBL" id="PHT55282.1"/>
    </source>
</evidence>
<evidence type="ECO:0000256" key="3">
    <source>
        <dbReference type="ARBA" id="ARBA00022801"/>
    </source>
</evidence>
<comment type="similarity">
    <text evidence="1">Belongs to the peptidase C48 family.</text>
</comment>
<evidence type="ECO:0000256" key="4">
    <source>
        <dbReference type="SAM" id="MobiDB-lite"/>
    </source>
</evidence>
<keyword evidence="3" id="KW-0378">Hydrolase</keyword>
<dbReference type="GO" id="GO:0006508">
    <property type="term" value="P:proteolysis"/>
    <property type="evidence" value="ECO:0007669"/>
    <property type="project" value="UniProtKB-KW"/>
</dbReference>
<evidence type="ECO:0000256" key="1">
    <source>
        <dbReference type="ARBA" id="ARBA00005234"/>
    </source>
</evidence>
<evidence type="ECO:0000313" key="7">
    <source>
        <dbReference type="Proteomes" id="UP000224567"/>
    </source>
</evidence>
<feature type="domain" description="Ubiquitin-like protease family profile" evidence="5">
    <location>
        <begin position="114"/>
        <end position="164"/>
    </location>
</feature>
<proteinExistence type="inferred from homology"/>
<dbReference type="InterPro" id="IPR038765">
    <property type="entry name" value="Papain-like_cys_pep_sf"/>
</dbReference>
<evidence type="ECO:0000256" key="2">
    <source>
        <dbReference type="ARBA" id="ARBA00022670"/>
    </source>
</evidence>
<keyword evidence="2" id="KW-0645">Protease</keyword>
<protein>
    <recommendedName>
        <fullName evidence="5">Ubiquitin-like protease family profile domain-containing protein</fullName>
    </recommendedName>
</protein>
<dbReference type="AlphaFoldDB" id="A0A2G2XCP9"/>
<organism evidence="6 7">
    <name type="scientific">Capsicum baccatum</name>
    <name type="common">Peruvian pepper</name>
    <dbReference type="NCBI Taxonomy" id="33114"/>
    <lineage>
        <taxon>Eukaryota</taxon>
        <taxon>Viridiplantae</taxon>
        <taxon>Streptophyta</taxon>
        <taxon>Embryophyta</taxon>
        <taxon>Tracheophyta</taxon>
        <taxon>Spermatophyta</taxon>
        <taxon>Magnoliopsida</taxon>
        <taxon>eudicotyledons</taxon>
        <taxon>Gunneridae</taxon>
        <taxon>Pentapetalae</taxon>
        <taxon>asterids</taxon>
        <taxon>lamiids</taxon>
        <taxon>Solanales</taxon>
        <taxon>Solanaceae</taxon>
        <taxon>Solanoideae</taxon>
        <taxon>Capsiceae</taxon>
        <taxon>Capsicum</taxon>
    </lineage>
</organism>
<keyword evidence="7" id="KW-1185">Reference proteome</keyword>
<evidence type="ECO:0000259" key="5">
    <source>
        <dbReference type="Pfam" id="PF02902"/>
    </source>
</evidence>
<dbReference type="PANTHER" id="PTHR31470">
    <property type="entry name" value="CYSTEINE PROTEINASES SUPERFAMILY PROTEIN-RELATED-RELATED"/>
    <property type="match status" value="1"/>
</dbReference>
<feature type="region of interest" description="Disordered" evidence="4">
    <location>
        <begin position="1"/>
        <end position="38"/>
    </location>
</feature>
<dbReference type="Proteomes" id="UP000224567">
    <property type="component" value="Unassembled WGS sequence"/>
</dbReference>
<dbReference type="PANTHER" id="PTHR31470:SF46">
    <property type="entry name" value="ULP1 PROTEASE FAMILY, C-TERMINAL CATALYTIC DOMAIN CONTAINING PROTEIN"/>
    <property type="match status" value="1"/>
</dbReference>
<name>A0A2G2XCP9_CAPBA</name>
<dbReference type="InterPro" id="IPR003653">
    <property type="entry name" value="Peptidase_C48_C"/>
</dbReference>
<reference evidence="6 7" key="1">
    <citation type="journal article" date="2017" name="Genome Biol.">
        <title>New reference genome sequences of hot pepper reveal the massive evolution of plant disease-resistance genes by retroduplication.</title>
        <authorList>
            <person name="Kim S."/>
            <person name="Park J."/>
            <person name="Yeom S.I."/>
            <person name="Kim Y.M."/>
            <person name="Seo E."/>
            <person name="Kim K.T."/>
            <person name="Kim M.S."/>
            <person name="Lee J.M."/>
            <person name="Cheong K."/>
            <person name="Shin H.S."/>
            <person name="Kim S.B."/>
            <person name="Han K."/>
            <person name="Lee J."/>
            <person name="Park M."/>
            <person name="Lee H.A."/>
            <person name="Lee H.Y."/>
            <person name="Lee Y."/>
            <person name="Oh S."/>
            <person name="Lee J.H."/>
            <person name="Choi E."/>
            <person name="Choi E."/>
            <person name="Lee S.E."/>
            <person name="Jeon J."/>
            <person name="Kim H."/>
            <person name="Choi G."/>
            <person name="Song H."/>
            <person name="Lee J."/>
            <person name="Lee S.C."/>
            <person name="Kwon J.K."/>
            <person name="Lee H.Y."/>
            <person name="Koo N."/>
            <person name="Hong Y."/>
            <person name="Kim R.W."/>
            <person name="Kang W.H."/>
            <person name="Huh J.H."/>
            <person name="Kang B.C."/>
            <person name="Yang T.J."/>
            <person name="Lee Y.H."/>
            <person name="Bennetzen J.L."/>
            <person name="Choi D."/>
        </authorList>
    </citation>
    <scope>NUCLEOTIDE SEQUENCE [LARGE SCALE GENOMIC DNA]</scope>
    <source>
        <strain evidence="7">cv. PBC81</strain>
    </source>
</reference>
<accession>A0A2G2XCP9</accession>
<feature type="compositionally biased region" description="Polar residues" evidence="4">
    <location>
        <begin position="1"/>
        <end position="13"/>
    </location>
</feature>
<dbReference type="SUPFAM" id="SSF54001">
    <property type="entry name" value="Cysteine proteinases"/>
    <property type="match status" value="1"/>
</dbReference>
<comment type="caution">
    <text evidence="6">The sequence shown here is derived from an EMBL/GenBank/DDBJ whole genome shotgun (WGS) entry which is preliminary data.</text>
</comment>
<dbReference type="Gene3D" id="3.40.395.10">
    <property type="entry name" value="Adenoviral Proteinase, Chain A"/>
    <property type="match status" value="1"/>
</dbReference>
<gene>
    <name evidence="6" type="ORF">CQW23_03768</name>
</gene>
<dbReference type="EMBL" id="MLFT02000002">
    <property type="protein sequence ID" value="PHT55282.1"/>
    <property type="molecule type" value="Genomic_DNA"/>
</dbReference>
<dbReference type="OrthoDB" id="1939479at2759"/>
<dbReference type="GO" id="GO:0008234">
    <property type="term" value="F:cysteine-type peptidase activity"/>
    <property type="evidence" value="ECO:0007669"/>
    <property type="project" value="InterPro"/>
</dbReference>
<sequence length="169" mass="19658">MTESQWTLSNNQFPPDFSDAQVQKREPTKAKAPVKRKRKKSRILRSTYIIKYDFGSKDADNFDKEEKLKYAFDVELSTEKDYAEAFVVAKNEDAITNISNGFCILTGLPWHMIDEVYVLVNCGKEFHWVLTVIVLKKRLIRVYDSLSSKRKKEPPIEISMLAVMLLIYL</sequence>
<dbReference type="Pfam" id="PF02902">
    <property type="entry name" value="Peptidase_C48"/>
    <property type="match status" value="1"/>
</dbReference>